<keyword evidence="3" id="KW-1185">Reference proteome</keyword>
<dbReference type="Proteomes" id="UP000237798">
    <property type="component" value="Unassembled WGS sequence"/>
</dbReference>
<organism evidence="2 3">
    <name type="scientific">Clostridium luticellarii</name>
    <dbReference type="NCBI Taxonomy" id="1691940"/>
    <lineage>
        <taxon>Bacteria</taxon>
        <taxon>Bacillati</taxon>
        <taxon>Bacillota</taxon>
        <taxon>Clostridia</taxon>
        <taxon>Eubacteriales</taxon>
        <taxon>Clostridiaceae</taxon>
        <taxon>Clostridium</taxon>
    </lineage>
</organism>
<dbReference type="AlphaFoldDB" id="A0A2T0BQ77"/>
<dbReference type="OrthoDB" id="1945268at2"/>
<feature type="region of interest" description="Disordered" evidence="1">
    <location>
        <begin position="104"/>
        <end position="126"/>
    </location>
</feature>
<reference evidence="2 3" key="1">
    <citation type="submission" date="2018-03" db="EMBL/GenBank/DDBJ databases">
        <title>Genome sequence of Clostridium luticellarii DSM 29923.</title>
        <authorList>
            <person name="Poehlein A."/>
            <person name="Daniel R."/>
        </authorList>
    </citation>
    <scope>NUCLEOTIDE SEQUENCE [LARGE SCALE GENOMIC DNA]</scope>
    <source>
        <strain evidence="2 3">DSM 29923</strain>
    </source>
</reference>
<evidence type="ECO:0000313" key="3">
    <source>
        <dbReference type="Proteomes" id="UP000237798"/>
    </source>
</evidence>
<comment type="caution">
    <text evidence="2">The sequence shown here is derived from an EMBL/GenBank/DDBJ whole genome shotgun (WGS) entry which is preliminary data.</text>
</comment>
<evidence type="ECO:0000313" key="2">
    <source>
        <dbReference type="EMBL" id="PRR85992.1"/>
    </source>
</evidence>
<sequence length="126" mass="14719">MGEISNKEKCFEYFSKYDDKSKDDLVFGVMKEFGTTKNTAQMYYYNWKKEYLKGDIKVVNHNPSAGCKHENKKPLTDEMIIDELKRQKFSSQIGMVMDELDRGRVRSVSQKEGSESREVKGKKKQV</sequence>
<protein>
    <submittedName>
        <fullName evidence="2">Uncharacterized protein</fullName>
    </submittedName>
</protein>
<gene>
    <name evidence="2" type="ORF">CLLU_10200</name>
</gene>
<accession>A0A2T0BQ77</accession>
<evidence type="ECO:0000256" key="1">
    <source>
        <dbReference type="SAM" id="MobiDB-lite"/>
    </source>
</evidence>
<dbReference type="EMBL" id="PVXP01000009">
    <property type="protein sequence ID" value="PRR85992.1"/>
    <property type="molecule type" value="Genomic_DNA"/>
</dbReference>
<name>A0A2T0BQ77_9CLOT</name>
<proteinExistence type="predicted"/>
<dbReference type="RefSeq" id="WP_106008498.1">
    <property type="nucleotide sequence ID" value="NZ_PVXP01000009.1"/>
</dbReference>